<keyword evidence="3" id="KW-1185">Reference proteome</keyword>
<protein>
    <recommendedName>
        <fullName evidence="4">Amidoligase enzyme</fullName>
    </recommendedName>
</protein>
<dbReference type="OrthoDB" id="5291055at2759"/>
<name>A0A2B7WEL6_9EURO</name>
<feature type="region of interest" description="Disordered" evidence="1">
    <location>
        <begin position="1"/>
        <end position="41"/>
    </location>
</feature>
<dbReference type="EMBL" id="PDNB01000237">
    <property type="protein sequence ID" value="PGG97883.1"/>
    <property type="molecule type" value="Genomic_DNA"/>
</dbReference>
<feature type="compositionally biased region" description="Basic and acidic residues" evidence="1">
    <location>
        <begin position="24"/>
        <end position="34"/>
    </location>
</feature>
<dbReference type="Pfam" id="PF12224">
    <property type="entry name" value="Amidoligase_2"/>
    <property type="match status" value="1"/>
</dbReference>
<dbReference type="STRING" id="1447875.A0A2B7WEL6"/>
<gene>
    <name evidence="2" type="ORF">AJ79_09055</name>
</gene>
<dbReference type="AlphaFoldDB" id="A0A2B7WEL6"/>
<feature type="region of interest" description="Disordered" evidence="1">
    <location>
        <begin position="361"/>
        <end position="387"/>
    </location>
</feature>
<evidence type="ECO:0000256" key="1">
    <source>
        <dbReference type="SAM" id="MobiDB-lite"/>
    </source>
</evidence>
<feature type="compositionally biased region" description="Pro residues" evidence="1">
    <location>
        <begin position="7"/>
        <end position="21"/>
    </location>
</feature>
<sequence length="409" mass="46543">MEWTGAPAPPPPPPPLPPYVPRGPEQKPSPDEVPKPPPPGSCGIGIETEFLLRARAKPPADETFRLFARRCAAAYNEQVPAQFPRMHSLVQAQWQGIPYTQWVLHHDPTCETQAEPWGIELISPLLRDFPGSVWREDVMAVWDFLARHYYVSGDKNCSTHVHISRAGTFSATDLKRVAQAVIYFEPAFEAILPPDRRANEYTRSNWIDNPNFGYKNLSRDQAIEIIEGLNTVEEVMDTMNPNQSKYFGWNFISVKKFNTIEFRRGSVSLSPEDVFMWVELAMSFIRAAMAVQSKDQFQQYSPTVGGLRNFLRHYEEPEKPHEHHLPNLSGFKESVKHPHLPGQEETRAKYPSYLDRLFTGKSEDARDNPIPVGNLTPEKQSKLRRKIEADSVSNPVLDMVASAQEDRVI</sequence>
<evidence type="ECO:0008006" key="4">
    <source>
        <dbReference type="Google" id="ProtNLM"/>
    </source>
</evidence>
<dbReference type="Proteomes" id="UP000223968">
    <property type="component" value="Unassembled WGS sequence"/>
</dbReference>
<evidence type="ECO:0000313" key="2">
    <source>
        <dbReference type="EMBL" id="PGG97883.1"/>
    </source>
</evidence>
<proteinExistence type="predicted"/>
<evidence type="ECO:0000313" key="3">
    <source>
        <dbReference type="Proteomes" id="UP000223968"/>
    </source>
</evidence>
<dbReference type="PANTHER" id="PTHR36847">
    <property type="entry name" value="AMIDOLIGASE ENZYME"/>
    <property type="match status" value="1"/>
</dbReference>
<dbReference type="PANTHER" id="PTHR36847:SF1">
    <property type="entry name" value="AMIDOLIGASE ENZYME"/>
    <property type="match status" value="1"/>
</dbReference>
<comment type="caution">
    <text evidence="2">The sequence shown here is derived from an EMBL/GenBank/DDBJ whole genome shotgun (WGS) entry which is preliminary data.</text>
</comment>
<organism evidence="2 3">
    <name type="scientific">Helicocarpus griseus UAMH5409</name>
    <dbReference type="NCBI Taxonomy" id="1447875"/>
    <lineage>
        <taxon>Eukaryota</taxon>
        <taxon>Fungi</taxon>
        <taxon>Dikarya</taxon>
        <taxon>Ascomycota</taxon>
        <taxon>Pezizomycotina</taxon>
        <taxon>Eurotiomycetes</taxon>
        <taxon>Eurotiomycetidae</taxon>
        <taxon>Onygenales</taxon>
        <taxon>Ajellomycetaceae</taxon>
        <taxon>Helicocarpus</taxon>
    </lineage>
</organism>
<accession>A0A2B7WEL6</accession>
<dbReference type="InterPro" id="IPR022025">
    <property type="entry name" value="Amidoligase_2"/>
</dbReference>
<reference evidence="2 3" key="1">
    <citation type="submission" date="2017-10" db="EMBL/GenBank/DDBJ databases">
        <title>Comparative genomics in systemic dimorphic fungi from Ajellomycetaceae.</title>
        <authorList>
            <person name="Munoz J.F."/>
            <person name="Mcewen J.G."/>
            <person name="Clay O.K."/>
            <person name="Cuomo C.A."/>
        </authorList>
    </citation>
    <scope>NUCLEOTIDE SEQUENCE [LARGE SCALE GENOMIC DNA]</scope>
    <source>
        <strain evidence="2 3">UAMH5409</strain>
    </source>
</reference>